<reference evidence="2" key="1">
    <citation type="submission" date="2021-01" db="EMBL/GenBank/DDBJ databases">
        <authorList>
            <consortium name="Genoscope - CEA"/>
            <person name="William W."/>
        </authorList>
    </citation>
    <scope>NUCLEOTIDE SEQUENCE</scope>
</reference>
<proteinExistence type="predicted"/>
<keyword evidence="3" id="KW-1185">Reference proteome</keyword>
<dbReference type="AlphaFoldDB" id="A0A8S1QQK7"/>
<dbReference type="SMART" id="SM01065">
    <property type="entry name" value="CBM_2"/>
    <property type="match status" value="1"/>
</dbReference>
<dbReference type="PANTHER" id="PTHR10788:SF106">
    <property type="entry name" value="BCDNA.GH08860"/>
    <property type="match status" value="1"/>
</dbReference>
<name>A0A8S1QQK7_9CILI</name>
<dbReference type="InterPro" id="IPR003337">
    <property type="entry name" value="Trehalose_PPase"/>
</dbReference>
<dbReference type="Pfam" id="PF02358">
    <property type="entry name" value="Trehalose_PPase"/>
    <property type="match status" value="1"/>
</dbReference>
<dbReference type="EMBL" id="CAJJDN010000112">
    <property type="protein sequence ID" value="CAD8117085.1"/>
    <property type="molecule type" value="Genomic_DNA"/>
</dbReference>
<dbReference type="OrthoDB" id="295239at2759"/>
<dbReference type="GO" id="GO:0005829">
    <property type="term" value="C:cytosol"/>
    <property type="evidence" value="ECO:0007669"/>
    <property type="project" value="TreeGrafter"/>
</dbReference>
<dbReference type="InterPro" id="IPR001830">
    <property type="entry name" value="Glyco_trans_20"/>
</dbReference>
<gene>
    <name evidence="2" type="ORF">PSON_ATCC_30995.1.T1120212</name>
</gene>
<dbReference type="InterPro" id="IPR002044">
    <property type="entry name" value="CBM20"/>
</dbReference>
<dbReference type="GO" id="GO:2001070">
    <property type="term" value="F:starch binding"/>
    <property type="evidence" value="ECO:0007669"/>
    <property type="project" value="InterPro"/>
</dbReference>
<dbReference type="PANTHER" id="PTHR10788">
    <property type="entry name" value="TREHALOSE-6-PHOSPHATE SYNTHASE"/>
    <property type="match status" value="1"/>
</dbReference>
<feature type="domain" description="CBM20" evidence="1">
    <location>
        <begin position="1"/>
        <end position="109"/>
    </location>
</feature>
<dbReference type="Pfam" id="PF00982">
    <property type="entry name" value="Glyco_transf_20"/>
    <property type="match status" value="1"/>
</dbReference>
<accession>A0A8S1QQK7</accession>
<dbReference type="PROSITE" id="PS51166">
    <property type="entry name" value="CBM20"/>
    <property type="match status" value="1"/>
</dbReference>
<evidence type="ECO:0000313" key="2">
    <source>
        <dbReference type="EMBL" id="CAD8117085.1"/>
    </source>
</evidence>
<evidence type="ECO:0000259" key="1">
    <source>
        <dbReference type="PROSITE" id="PS51166"/>
    </source>
</evidence>
<dbReference type="CDD" id="cd05467">
    <property type="entry name" value="CBM20"/>
    <property type="match status" value="1"/>
</dbReference>
<dbReference type="GO" id="GO:0003825">
    <property type="term" value="F:alpha,alpha-trehalose-phosphate synthase (UDP-forming) activity"/>
    <property type="evidence" value="ECO:0007669"/>
    <property type="project" value="TreeGrafter"/>
</dbReference>
<comment type="caution">
    <text evidence="2">The sequence shown here is derived from an EMBL/GenBank/DDBJ whole genome shotgun (WGS) entry which is preliminary data.</text>
</comment>
<organism evidence="2 3">
    <name type="scientific">Paramecium sonneborni</name>
    <dbReference type="NCBI Taxonomy" id="65129"/>
    <lineage>
        <taxon>Eukaryota</taxon>
        <taxon>Sar</taxon>
        <taxon>Alveolata</taxon>
        <taxon>Ciliophora</taxon>
        <taxon>Intramacronucleata</taxon>
        <taxon>Oligohymenophorea</taxon>
        <taxon>Peniculida</taxon>
        <taxon>Parameciidae</taxon>
        <taxon>Paramecium</taxon>
    </lineage>
</organism>
<sequence>MSYISFKVIAETRYSQIVRICGNHPLLGQWNPQNSYPLCTKSETYPEWSHESKIQIDPSFNLEFKCLIQDGDTFIWESIQNRIHKCDFRRNFLYMTFNKPSMNIRTFQKYEISDEFVQEELMKVQRLNRSRDYDPFDNALDSSDNESIPELGTEIRAPSSTSIHQQENDWKEIIKSHFECKQKLKSISKLRKISEQYGSSDLIFDYKRKRSSSTQIFSDSYVICLSFKIPIKIIQNNQFCKVTNKKDITNKYKFELTSDPYFINMYNLFSNRLSLKAIWIGWIGIQIADENEFILIQQYVYEQYKCFGIKLDDAVLSCFSQLITPVFNNLSPQLRLHSEDDYMEINKIFAKYVQEALHCTLFQNQFSHLHSIFIFDYHLFLVPFYIKEGLIKKNESRPRICTIMRRSFPNPKQFRILTCSENILSSLLMSDLISLTQLKDLYQFMHCLPQKYQKLTRLSDMSAYTIEVLGRKIILDYGSVGLNIKQLQNIISVEETISQQQFTLLGVDSLSLLSGLPQKFKIVEQIHLLKQQQIKLIQVLYTNNDEDYQSNSQISKYYDEITTLAKQINQNQQQDLIQIRLDLSQNELISLYGMADVFIKSSLRESISSNYLEYIYVRQFRKKAAKLVSSQWCSLKVDHRKINPNNSIESAQIILNYLNDKKPTFINVPNSNDWLHRLNDHLSYCEDFWFDKQLYHSGKELTIGLKDKNFCSVETANIVSKFANRNFQDNQKIIILAFTQKFIKKIQKLDQLVQAFEKLAKDDNNTLIIVSDQDCEILELNFGSINNLYIIAQDGLFIKQNNQTNFQQIIDKDDQLKAKLQQLSLLEHLNLTEKNQIYTLSLKEQIVDTNAAANVFLSNLIKELKLEIDDYLICQENYSIKIKHQYQQIEELLKMIIIIETNQKGLVSFANIISFDREWLEKIINFTVFRYQIKLKKTAIQLQNLLQNQQNCLIVMFWKVKIKK</sequence>
<protein>
    <recommendedName>
        <fullName evidence="1">CBM20 domain-containing protein</fullName>
    </recommendedName>
</protein>
<dbReference type="Pfam" id="PF00686">
    <property type="entry name" value="CBM_20"/>
    <property type="match status" value="1"/>
</dbReference>
<evidence type="ECO:0000313" key="3">
    <source>
        <dbReference type="Proteomes" id="UP000692954"/>
    </source>
</evidence>
<dbReference type="Proteomes" id="UP000692954">
    <property type="component" value="Unassembled WGS sequence"/>
</dbReference>
<dbReference type="GO" id="GO:0005992">
    <property type="term" value="P:trehalose biosynthetic process"/>
    <property type="evidence" value="ECO:0007669"/>
    <property type="project" value="InterPro"/>
</dbReference>
<dbReference type="GO" id="GO:0004805">
    <property type="term" value="F:trehalose-phosphatase activity"/>
    <property type="evidence" value="ECO:0007669"/>
    <property type="project" value="TreeGrafter"/>
</dbReference>